<reference evidence="2 3" key="1">
    <citation type="journal article" date="2013" name="Genome Biol.">
        <title>The genome sequence of the most widely cultivated cacao type and its use to identify candidate genes regulating pod color.</title>
        <authorList>
            <person name="Motamayor J.C."/>
            <person name="Mockaitis K."/>
            <person name="Schmutz J."/>
            <person name="Haiminen N."/>
            <person name="Iii D.L."/>
            <person name="Cornejo O."/>
            <person name="Findley S.D."/>
            <person name="Zheng P."/>
            <person name="Utro F."/>
            <person name="Royaert S."/>
            <person name="Saski C."/>
            <person name="Jenkins J."/>
            <person name="Podicheti R."/>
            <person name="Zhao M."/>
            <person name="Scheffler B.E."/>
            <person name="Stack J.C."/>
            <person name="Feltus F.A."/>
            <person name="Mustiga G.M."/>
            <person name="Amores F."/>
            <person name="Phillips W."/>
            <person name="Marelli J.P."/>
            <person name="May G.D."/>
            <person name="Shapiro H."/>
            <person name="Ma J."/>
            <person name="Bustamante C.D."/>
            <person name="Schnell R.J."/>
            <person name="Main D."/>
            <person name="Gilbert D."/>
            <person name="Parida L."/>
            <person name="Kuhn D.N."/>
        </authorList>
    </citation>
    <scope>NUCLEOTIDE SEQUENCE [LARGE SCALE GENOMIC DNA]</scope>
    <source>
        <strain evidence="3">cv. Matina 1-6</strain>
    </source>
</reference>
<dbReference type="Gene3D" id="3.10.20.90">
    <property type="entry name" value="Phosphatidylinositol 3-kinase Catalytic Subunit, Chain A, domain 1"/>
    <property type="match status" value="1"/>
</dbReference>
<proteinExistence type="predicted"/>
<dbReference type="InterPro" id="IPR022617">
    <property type="entry name" value="Rad60/SUMO-like_dom"/>
</dbReference>
<protein>
    <recommendedName>
        <fullName evidence="1">Rad60/SUMO-like domain-containing protein</fullName>
    </recommendedName>
</protein>
<dbReference type="AlphaFoldDB" id="A0A061ELM8"/>
<dbReference type="Pfam" id="PF11976">
    <property type="entry name" value="Rad60-SLD"/>
    <property type="match status" value="1"/>
</dbReference>
<dbReference type="STRING" id="3641.A0A061ELM8"/>
<accession>A0A061ELM8</accession>
<organism evidence="2 3">
    <name type="scientific">Theobroma cacao</name>
    <name type="common">Cacao</name>
    <name type="synonym">Cocoa</name>
    <dbReference type="NCBI Taxonomy" id="3641"/>
    <lineage>
        <taxon>Eukaryota</taxon>
        <taxon>Viridiplantae</taxon>
        <taxon>Streptophyta</taxon>
        <taxon>Embryophyta</taxon>
        <taxon>Tracheophyta</taxon>
        <taxon>Spermatophyta</taxon>
        <taxon>Magnoliopsida</taxon>
        <taxon>eudicotyledons</taxon>
        <taxon>Gunneridae</taxon>
        <taxon>Pentapetalae</taxon>
        <taxon>rosids</taxon>
        <taxon>malvids</taxon>
        <taxon>Malvales</taxon>
        <taxon>Malvaceae</taxon>
        <taxon>Byttnerioideae</taxon>
        <taxon>Theobroma</taxon>
    </lineage>
</organism>
<dbReference type="SUPFAM" id="SSF54236">
    <property type="entry name" value="Ubiquitin-like"/>
    <property type="match status" value="1"/>
</dbReference>
<dbReference type="Proteomes" id="UP000026915">
    <property type="component" value="Chromosome 4"/>
</dbReference>
<dbReference type="InParanoid" id="A0A061ELM8"/>
<sequence length="136" mass="15797">MVRFPVCFFHSFARSVICRQFPLDGNEVHVKIRRGTKIKKLLTAYCRRYFLTYNTVQFLIDGCPFADDKTPEIFDNWPSFWPRDSAFPIANLGLEVGGEMMPWCMWMEVVMRLSDTKTSNAKVSNNKCCTCMVVEC</sequence>
<dbReference type="HOGENOM" id="CLU_1879168_0_0_1"/>
<dbReference type="EMBL" id="CM001882">
    <property type="protein sequence ID" value="EOY05272.1"/>
    <property type="molecule type" value="Genomic_DNA"/>
</dbReference>
<dbReference type="InterPro" id="IPR029071">
    <property type="entry name" value="Ubiquitin-like_domsf"/>
</dbReference>
<evidence type="ECO:0000313" key="2">
    <source>
        <dbReference type="EMBL" id="EOY05272.1"/>
    </source>
</evidence>
<gene>
    <name evidence="2" type="ORF">TCM_020309</name>
</gene>
<evidence type="ECO:0000313" key="3">
    <source>
        <dbReference type="Proteomes" id="UP000026915"/>
    </source>
</evidence>
<evidence type="ECO:0000259" key="1">
    <source>
        <dbReference type="Pfam" id="PF11976"/>
    </source>
</evidence>
<feature type="domain" description="Rad60/SUMO-like" evidence="1">
    <location>
        <begin position="24"/>
        <end position="72"/>
    </location>
</feature>
<dbReference type="Gramene" id="EOY05272">
    <property type="protein sequence ID" value="EOY05272"/>
    <property type="gene ID" value="TCM_020309"/>
</dbReference>
<name>A0A061ELM8_THECC</name>
<keyword evidence="3" id="KW-1185">Reference proteome</keyword>